<dbReference type="InterPro" id="IPR052585">
    <property type="entry name" value="Lipid_raft_assoc_Zn_ADH"/>
</dbReference>
<evidence type="ECO:0000313" key="4">
    <source>
        <dbReference type="Proteomes" id="UP000077266"/>
    </source>
</evidence>
<feature type="domain" description="Enoyl reductase (ER)" evidence="2">
    <location>
        <begin position="7"/>
        <end position="333"/>
    </location>
</feature>
<dbReference type="InterPro" id="IPR011032">
    <property type="entry name" value="GroES-like_sf"/>
</dbReference>
<proteinExistence type="inferred from homology"/>
<dbReference type="Gene3D" id="3.40.50.720">
    <property type="entry name" value="NAD(P)-binding Rossmann-like Domain"/>
    <property type="match status" value="1"/>
</dbReference>
<name>A0A165MNA7_EXIGL</name>
<dbReference type="EMBL" id="KV425909">
    <property type="protein sequence ID" value="KZV99517.1"/>
    <property type="molecule type" value="Genomic_DNA"/>
</dbReference>
<dbReference type="Pfam" id="PF08240">
    <property type="entry name" value="ADH_N"/>
    <property type="match status" value="1"/>
</dbReference>
<dbReference type="GO" id="GO:0016491">
    <property type="term" value="F:oxidoreductase activity"/>
    <property type="evidence" value="ECO:0007669"/>
    <property type="project" value="InterPro"/>
</dbReference>
<evidence type="ECO:0000313" key="3">
    <source>
        <dbReference type="EMBL" id="KZV99517.1"/>
    </source>
</evidence>
<dbReference type="InterPro" id="IPR013149">
    <property type="entry name" value="ADH-like_C"/>
</dbReference>
<dbReference type="CDD" id="cd08252">
    <property type="entry name" value="AL_MDR"/>
    <property type="match status" value="1"/>
</dbReference>
<dbReference type="InterPro" id="IPR036291">
    <property type="entry name" value="NAD(P)-bd_dom_sf"/>
</dbReference>
<dbReference type="PANTHER" id="PTHR43482">
    <property type="entry name" value="PROTEIN AST1-RELATED"/>
    <property type="match status" value="1"/>
</dbReference>
<accession>A0A165MNA7</accession>
<dbReference type="Gene3D" id="3.90.180.10">
    <property type="entry name" value="Medium-chain alcohol dehydrogenases, catalytic domain"/>
    <property type="match status" value="1"/>
</dbReference>
<sequence>MQTIQIDASKSFSLAELPLLSITEPYDILVSVRGVALNPVDTKIFKTASAGRILGYDASGVVEAVGPQAEALGFTKGDAVIYAGALGRAGSNAQYQLVDARIVGKKPETLSWEDAAALPLVGLTAWEMYEDKFGLKPFTDNSSEVLLVVNGAGGVGTMAIALAKAVFGITKIVATASRPETIEWVKKFGATDVLNHRDPLGPQLEALGVSGKVTLAFITYDTPRYTKELFAHMRYLGQIGSIVETDNDEPVPVQDMTAFYKSLSFHWEFMAGKPMHGYDLESQGRILTHLSRLADEGKLGESQVTLRKELSIANLAEMHKLQASGKSYGKIVFTVPETIQ</sequence>
<dbReference type="GO" id="GO:0008270">
    <property type="term" value="F:zinc ion binding"/>
    <property type="evidence" value="ECO:0007669"/>
    <property type="project" value="InterPro"/>
</dbReference>
<dbReference type="InterPro" id="IPR013154">
    <property type="entry name" value="ADH-like_N"/>
</dbReference>
<dbReference type="SUPFAM" id="SSF50129">
    <property type="entry name" value="GroES-like"/>
    <property type="match status" value="1"/>
</dbReference>
<dbReference type="InterPro" id="IPR014182">
    <property type="entry name" value="ADH_Zn_typ-1"/>
</dbReference>
<evidence type="ECO:0000259" key="2">
    <source>
        <dbReference type="SMART" id="SM00829"/>
    </source>
</evidence>
<evidence type="ECO:0000256" key="1">
    <source>
        <dbReference type="ARBA" id="ARBA00010371"/>
    </source>
</evidence>
<dbReference type="AlphaFoldDB" id="A0A165MNA7"/>
<comment type="similarity">
    <text evidence="1">Belongs to the zinc-containing alcohol dehydrogenase family. Quinone oxidoreductase subfamily.</text>
</comment>
<reference evidence="3 4" key="1">
    <citation type="journal article" date="2016" name="Mol. Biol. Evol.">
        <title>Comparative Genomics of Early-Diverging Mushroom-Forming Fungi Provides Insights into the Origins of Lignocellulose Decay Capabilities.</title>
        <authorList>
            <person name="Nagy L.G."/>
            <person name="Riley R."/>
            <person name="Tritt A."/>
            <person name="Adam C."/>
            <person name="Daum C."/>
            <person name="Floudas D."/>
            <person name="Sun H."/>
            <person name="Yadav J.S."/>
            <person name="Pangilinan J."/>
            <person name="Larsson K.H."/>
            <person name="Matsuura K."/>
            <person name="Barry K."/>
            <person name="Labutti K."/>
            <person name="Kuo R."/>
            <person name="Ohm R.A."/>
            <person name="Bhattacharya S.S."/>
            <person name="Shirouzu T."/>
            <person name="Yoshinaga Y."/>
            <person name="Martin F.M."/>
            <person name="Grigoriev I.V."/>
            <person name="Hibbett D.S."/>
        </authorList>
    </citation>
    <scope>NUCLEOTIDE SEQUENCE [LARGE SCALE GENOMIC DNA]</scope>
    <source>
        <strain evidence="3 4">HHB12029</strain>
    </source>
</reference>
<dbReference type="Proteomes" id="UP000077266">
    <property type="component" value="Unassembled WGS sequence"/>
</dbReference>
<dbReference type="FunCoup" id="A0A165MNA7">
    <property type="interactions" value="382"/>
</dbReference>
<dbReference type="SMART" id="SM00829">
    <property type="entry name" value="PKS_ER"/>
    <property type="match status" value="1"/>
</dbReference>
<dbReference type="InParanoid" id="A0A165MNA7"/>
<dbReference type="InterPro" id="IPR020843">
    <property type="entry name" value="ER"/>
</dbReference>
<organism evidence="3 4">
    <name type="scientific">Exidia glandulosa HHB12029</name>
    <dbReference type="NCBI Taxonomy" id="1314781"/>
    <lineage>
        <taxon>Eukaryota</taxon>
        <taxon>Fungi</taxon>
        <taxon>Dikarya</taxon>
        <taxon>Basidiomycota</taxon>
        <taxon>Agaricomycotina</taxon>
        <taxon>Agaricomycetes</taxon>
        <taxon>Auriculariales</taxon>
        <taxon>Exidiaceae</taxon>
        <taxon>Exidia</taxon>
    </lineage>
</organism>
<dbReference type="PANTHER" id="PTHR43482:SF1">
    <property type="entry name" value="PROTEIN AST1-RELATED"/>
    <property type="match status" value="1"/>
</dbReference>
<protein>
    <submittedName>
        <fullName evidence="3">Zinc-binding alcohol dehydrogenase</fullName>
    </submittedName>
</protein>
<dbReference type="OrthoDB" id="203908at2759"/>
<keyword evidence="4" id="KW-1185">Reference proteome</keyword>
<dbReference type="SUPFAM" id="SSF51735">
    <property type="entry name" value="NAD(P)-binding Rossmann-fold domains"/>
    <property type="match status" value="1"/>
</dbReference>
<gene>
    <name evidence="3" type="ORF">EXIGLDRAFT_724994</name>
</gene>
<dbReference type="Pfam" id="PF00107">
    <property type="entry name" value="ADH_zinc_N"/>
    <property type="match status" value="1"/>
</dbReference>